<dbReference type="Proteomes" id="UP000075398">
    <property type="component" value="Unassembled WGS sequence"/>
</dbReference>
<name>A0A150J392_9EURY</name>
<evidence type="ECO:0000313" key="1">
    <source>
        <dbReference type="EMBL" id="KYC51585.1"/>
    </source>
</evidence>
<dbReference type="AlphaFoldDB" id="A0A150J392"/>
<sequence>MIKVVWNIGGITPSKVTRASYDLNKKQFTLVCIANKEDLNGSDPRTEINRFIEIASDGITNEEIINGGTDLQVGEGGGIIPITDGFKWWEGALNIPKFKEDQWSNLQIEYQLVLDIVISKGGGSFTYLPLWTNYWNMVYYQYTDHDLSNLNNVMAGIELGEITLYETREVQKVNIWGSANKLPSYLEVNGERQYWKKSSSGMGGELQGMELLEFNLDTPSEEVFIKSSENILGNTSGCKPQYIQVEYL</sequence>
<gene>
    <name evidence="1" type="ORF">AMQ22_01276</name>
</gene>
<reference evidence="1 2" key="1">
    <citation type="journal article" date="2016" name="ISME J.">
        <title>Chasing the elusive Euryarchaeota class WSA2: genomes reveal a uniquely fastidious methyl-reducing methanogen.</title>
        <authorList>
            <person name="Nobu M.K."/>
            <person name="Narihiro T."/>
            <person name="Kuroda K."/>
            <person name="Mei R."/>
            <person name="Liu W.T."/>
        </authorList>
    </citation>
    <scope>NUCLEOTIDE SEQUENCE [LARGE SCALE GENOMIC DNA]</scope>
    <source>
        <strain evidence="1">U1lsi0528_Bin055</strain>
    </source>
</reference>
<comment type="caution">
    <text evidence="1">The sequence shown here is derived from an EMBL/GenBank/DDBJ whole genome shotgun (WGS) entry which is preliminary data.</text>
</comment>
<organism evidence="1 2">
    <name type="scientific">Candidatus Methanofastidiosum methylothiophilum</name>
    <dbReference type="NCBI Taxonomy" id="1705564"/>
    <lineage>
        <taxon>Archaea</taxon>
        <taxon>Methanobacteriati</taxon>
        <taxon>Methanobacteriota</taxon>
        <taxon>Stenosarchaea group</taxon>
        <taxon>Candidatus Methanofastidiosia</taxon>
        <taxon>Candidatus Methanofastidiosales</taxon>
        <taxon>Candidatus Methanofastidiosaceae</taxon>
        <taxon>Candidatus Methanofastidiosum</taxon>
    </lineage>
</organism>
<evidence type="ECO:0000313" key="2">
    <source>
        <dbReference type="Proteomes" id="UP000075398"/>
    </source>
</evidence>
<protein>
    <submittedName>
        <fullName evidence="1">Uncharacterized protein</fullName>
    </submittedName>
</protein>
<accession>A0A150J392</accession>
<proteinExistence type="predicted"/>
<dbReference type="EMBL" id="LNGC01000055">
    <property type="protein sequence ID" value="KYC51585.1"/>
    <property type="molecule type" value="Genomic_DNA"/>
</dbReference>